<dbReference type="InterPro" id="IPR027417">
    <property type="entry name" value="P-loop_NTPase"/>
</dbReference>
<dbReference type="InterPro" id="IPR056777">
    <property type="entry name" value="Ycf2_N"/>
</dbReference>
<dbReference type="InterPro" id="IPR008543">
    <property type="entry name" value="Uncharacterised_Ycf2"/>
</dbReference>
<keyword evidence="4 6" id="KW-0547">Nucleotide-binding</keyword>
<comment type="similarity">
    <text evidence="2 6">Belongs to the Ycf2 family.</text>
</comment>
<dbReference type="EMBL" id="MN496311">
    <property type="protein sequence ID" value="QHU77181.1"/>
    <property type="molecule type" value="Genomic_DNA"/>
</dbReference>
<proteinExistence type="inferred from homology"/>
<dbReference type="PANTHER" id="PTHR33078:SF100">
    <property type="entry name" value="PROTEIN YCF2"/>
    <property type="match status" value="1"/>
</dbReference>
<evidence type="ECO:0000256" key="6">
    <source>
        <dbReference type="HAMAP-Rule" id="MF_01330"/>
    </source>
</evidence>
<dbReference type="Pfam" id="PF00004">
    <property type="entry name" value="AAA"/>
    <property type="match status" value="1"/>
</dbReference>
<geneLocation type="chloroplast" evidence="9"/>
<keyword evidence="7" id="KW-1133">Transmembrane helix</keyword>
<dbReference type="GeneID" id="44153275"/>
<dbReference type="Gene3D" id="3.40.50.300">
    <property type="entry name" value="P-loop containing nucleotide triphosphate hydrolases"/>
    <property type="match status" value="1"/>
</dbReference>
<accession>A0A6C0M5Z9</accession>
<evidence type="ECO:0000256" key="5">
    <source>
        <dbReference type="ARBA" id="ARBA00022840"/>
    </source>
</evidence>
<name>A0A6C0M5Z9_DIPFO</name>
<comment type="subcellular location">
    <subcellularLocation>
        <location evidence="6">Plastid</location>
        <location evidence="6">Chloroplast stroma</location>
    </subcellularLocation>
</comment>
<evidence type="ECO:0000256" key="2">
    <source>
        <dbReference type="ARBA" id="ARBA00009361"/>
    </source>
</evidence>
<dbReference type="Pfam" id="PF05695">
    <property type="entry name" value="Ycf2"/>
    <property type="match status" value="1"/>
</dbReference>
<keyword evidence="3 9" id="KW-0934">Plastid</keyword>
<reference evidence="9" key="1">
    <citation type="journal article" date="2020" name="Am. J. Bot.">
        <title>Organellomic data sets confirm a cryptic consensus on (unrooted) land#plant relationships and provide new insights into bryophyte molecular evolution.</title>
        <authorList>
            <person name="Bell D."/>
            <person name="Lin Q."/>
            <person name="Gerelle W.K."/>
            <person name="Joya S."/>
            <person name="Chang Y."/>
            <person name="Taylor Z.N."/>
            <person name="Rothfels C.J."/>
            <person name="Larsson A."/>
            <person name="Villarreal J.C."/>
            <person name="Li F.-W."/>
            <person name="Pokorny L."/>
            <person name="Szoevenyi P."/>
            <person name="Crandall-Stotler B."/>
            <person name="DeGironimo L."/>
            <person name="Floyd S.K."/>
            <person name="Beerling D.J."/>
            <person name="Deyholos M.K."/>
            <person name="Konrat M."/>
            <person name="Ellis S."/>
            <person name="Shaw A.J."/>
            <person name="Chen T."/>
            <person name="Wong G.K.-S."/>
            <person name="Stevenson D.W."/>
            <person name="Palmer J.D."/>
            <person name="Graham S.W."/>
        </authorList>
    </citation>
    <scope>NUCLEOTIDE SEQUENCE</scope>
</reference>
<evidence type="ECO:0000259" key="8">
    <source>
        <dbReference type="SMART" id="SM00382"/>
    </source>
</evidence>
<sequence>MKQKLSKNKYLYKRLKLEEIKSPQYFFELWVESNLVKFLIKIFFNQENFIKIFDLRIISSLILRDLHSSKTDKKSILNIFLLLLLSIFLYRLSNKTIIEKKNLNLIKIVQGHINYYDYNDKEKRLEESFNNKKNISIFPHNFFYKLYNLKKKRKKYSIINASLKKKLYLIPAYDQILFWGSEWWKFWIVKEILPSWKISSSSINKINDLLKEKNTKDLKHFFEFYIDNVICQNYDWENKFNSIFGEDSKKKMRLESNKNKLKVLEDTLVLQIFSAFCEKLIFEVDGPLKPKNLNSIIKLNNHNNKSFFSIPISYKKKINPKLSYLLKKKVFQNFKIWGESDKIIAKSYVFIKKKGWFFFNNYAEFYIWQLYKNYFCYYEKKIDQLDIKLNIRFFQLNSLYNKKPKLKIDKNLSNISYQISKYILYKIKNSNKLKSKNYNKSTNNSKIIGQISKLEKKERTKIKKPLNLIETKFFKSNKNIFKSLLYKKNLNFKYDKRLNINSTIWDIFFFIKNEKKEIKSKLFYSPFFKNNLIFWIKFLFIEDEKYITNNFFVKNKEISKSICNSFSNILSIDELNMAFSTTKKYKKKIEVTKPQQQNIFFKYFIKSDNNRLINLWKIKKNYQNLNFFIFLDYAYRLIRERRDDINKSKLNLLANSKIYRNVFYSLFYKYTNIINYNKKTKYNKFLIFQIKEFITLVKILDNLNLLIIKYNLINNKTIDFNINYKINENYKLKKKLLFNRSIYKINKKKKKNLIKNDLKKKFKIYSFFLKYYIEIINRYKLTYKNLYKDLKDSLNTLFLTNNLFSYKKNRNLRNGTKNIVNKNLLDWKKKGKNYFYYNNIKKNIYISWKLDQDKLIDQKKENKKLLNFFVFQQQYLTLLSNKTNFVTNKDSFIKWSNKINKKNIYIFYKTFVFLFSENFNKIYYEISELVAYYPKIRIIQNSVSKKIILNKNILPQQIKFNIYYKLITHLYFEKISITNFLSNYFYNKSNNKICIKYLNNNFFFPIWQNQEILLSSIKMSNKILLNSQVFKADTLNLLNFLYYSDLNYKKKIFFYLKKKKNNNLAYKQLIKSLPIEKKKILSLNQLTFFYKELNKNSNLEVQTYKNFLFKDLEKYNYQKLIFVHNSNLNKLLTSLVKFNPVFYEKKNHSFFDDVSTKNKLIKKQVINFKMTDYYQSILETKDFSDRNKYIQKQLKPNNNLSQTNSFKNYLLSEFFIKIQNENDEMLNWINKLFIRNSNTEKFSIDNFLNKNTHNRKMNYEKNKNIVSIFSKNSIKLITKPKIFKTSSIFIKWAFFEKYILWFFTFEWWQYFQNIVLNSFSEMLLNINDQFNYILPTTLQNIEKKLYNLLRNLSLSLKNEIMGNSFEIWNLRLLKQINNQQKNKESGWPWSYLNLMNKSNKQYLAIISLIIFGYFISQKGFSSLLGSDFFELWGYFETIRYLIDPSRGIYLDNLIHNNSIQFIKSENLLMHFFKNSKHYIKNIKFYIFTKKKINKLLVNNKGLDLSRRERKLLVQSLITDKSINQYQSKFISNTNAINFQIDSQIIKQYKLKNYFESLTENYQKSLGNYPFHKFYLAENLIFLAFWQKAISSQIFLQIDTSKSTFYKKPVPLELRSSSSKGILLIGSQETGRSYLVKNLAADSFVPLIKISINKLLYNKPDIITESWMNILMESLQRLNLILDLAEKLSPCIIWMQNIHELNVNRLTQNVESDPTFLLGIFLKYFQTGFNKKNTNNIVIIGSTHLPKKVDPALISPNRLDRLINIRMFNLLQRQKKISILLQNKHSNYFYSKNKKLCLNEFGHRTTGYNARDLAGLINEISLISITQNQLTIHKNTIRLAFHRQTFGSTYITRKRNLTQNYGILFYKVGKVIIQNIFIKNASRNPLYLGNDLWKKKFYYLSKWYLEPSIFESTIKEFTILPHILGCLAGLAARDSWFILKNKPDNLISLDKYAENDFYLACGPLESLLIDFPWLEIIEEKNIDKKRNLKFQFQTKNPLHMIKKGLFSIINENKKNKLLNKSFNQTIPYKKELYQLTSNITWAPKISRLSFIRTNLFNWINRPNEFDVTYNFGLFRRNEKRSFNGSLENSQLFEIIQHKTKEQLPYERILSRIRRRNVQELESQLEDILLEEQFVILGFSRLFTEYQMESQLSNKPMIFIGGRFLWDPTGLLSQSRHFIFSRQNLFIDEEMLRRLYVTYGARREREKSRSSQKIKQFFLRRGYGRDSINDLSINWWNKLPFIEKNNIETFKRIEGIGVQLKRPQVFTPVYLYQRWLIENPRENITRFELLDNQKRWLKANSLLLNDSFIYNILLEIYQYLLNFFILHRILLDEMTETLLKNKWLFQNEIEHFINIIK</sequence>
<feature type="transmembrane region" description="Helical" evidence="7">
    <location>
        <begin position="76"/>
        <end position="93"/>
    </location>
</feature>
<keyword evidence="5 6" id="KW-0067">ATP-binding</keyword>
<comment type="function">
    <text evidence="1 6">Probable ATPase of unknown function. Its presence in a non-photosynthetic plant (Epifagus virginiana) and experiments in tobacco indicate that it has an essential function which is probably not related to photosynthesis.</text>
</comment>
<feature type="domain" description="AAA+ ATPase" evidence="8">
    <location>
        <begin position="1617"/>
        <end position="1767"/>
    </location>
</feature>
<evidence type="ECO:0000256" key="4">
    <source>
        <dbReference type="ARBA" id="ARBA00022741"/>
    </source>
</evidence>
<dbReference type="Gene3D" id="1.10.8.60">
    <property type="match status" value="1"/>
</dbReference>
<dbReference type="InterPro" id="IPR003593">
    <property type="entry name" value="AAA+_ATPase"/>
</dbReference>
<evidence type="ECO:0000256" key="7">
    <source>
        <dbReference type="SAM" id="Phobius"/>
    </source>
</evidence>
<dbReference type="GO" id="GO:0005524">
    <property type="term" value="F:ATP binding"/>
    <property type="evidence" value="ECO:0007669"/>
    <property type="project" value="UniProtKB-KW"/>
</dbReference>
<protein>
    <recommendedName>
        <fullName evidence="6">Protein Ycf2</fullName>
    </recommendedName>
</protein>
<keyword evidence="9" id="KW-0150">Chloroplast</keyword>
<evidence type="ECO:0000313" key="9">
    <source>
        <dbReference type="EMBL" id="QHU77181.1"/>
    </source>
</evidence>
<evidence type="ECO:0000256" key="3">
    <source>
        <dbReference type="ARBA" id="ARBA00022640"/>
    </source>
</evidence>
<dbReference type="InterPro" id="IPR003959">
    <property type="entry name" value="ATPase_AAA_core"/>
</dbReference>
<feature type="binding site" evidence="6">
    <location>
        <begin position="1625"/>
        <end position="1632"/>
    </location>
    <ligand>
        <name>ATP</name>
        <dbReference type="ChEBI" id="CHEBI:30616"/>
    </ligand>
</feature>
<dbReference type="PANTHER" id="PTHR33078">
    <property type="entry name" value="PROTEIN YCF2-RELATED"/>
    <property type="match status" value="1"/>
</dbReference>
<gene>
    <name evidence="6 9" type="primary">ycf2</name>
</gene>
<evidence type="ECO:0000256" key="1">
    <source>
        <dbReference type="ARBA" id="ARBA00002329"/>
    </source>
</evidence>
<dbReference type="RefSeq" id="YP_009732857.1">
    <property type="nucleotide sequence ID" value="NC_046057.1"/>
</dbReference>
<dbReference type="CDD" id="cd19505">
    <property type="entry name" value="RecA-like_Ycf2"/>
    <property type="match status" value="1"/>
</dbReference>
<dbReference type="SMART" id="SM00382">
    <property type="entry name" value="AAA"/>
    <property type="match status" value="1"/>
</dbReference>
<dbReference type="HAMAP" id="MF_01330">
    <property type="entry name" value="Ycf2"/>
    <property type="match status" value="1"/>
</dbReference>
<keyword evidence="7" id="KW-0812">Transmembrane</keyword>
<organism evidence="9">
    <name type="scientific">Diphyscium foliosum</name>
    <name type="common">Nut-moss</name>
    <name type="synonym">Buxbaumia foliosa</name>
    <dbReference type="NCBI Taxonomy" id="82928"/>
    <lineage>
        <taxon>Eukaryota</taxon>
        <taxon>Viridiplantae</taxon>
        <taxon>Streptophyta</taxon>
        <taxon>Embryophyta</taxon>
        <taxon>Bryophyta</taxon>
        <taxon>Bryophytina</taxon>
        <taxon>Bryopsida</taxon>
        <taxon>Diphysciidae</taxon>
        <taxon>Diphysciales</taxon>
        <taxon>Diphysciaceae</taxon>
        <taxon>Diphyscium</taxon>
    </lineage>
</organism>
<dbReference type="GO" id="GO:0009570">
    <property type="term" value="C:chloroplast stroma"/>
    <property type="evidence" value="ECO:0007669"/>
    <property type="project" value="UniProtKB-SubCell"/>
</dbReference>
<keyword evidence="7" id="KW-0472">Membrane</keyword>
<dbReference type="SUPFAM" id="SSF52540">
    <property type="entry name" value="P-loop containing nucleoside triphosphate hydrolases"/>
    <property type="match status" value="1"/>
</dbReference>
<dbReference type="GO" id="GO:0016887">
    <property type="term" value="F:ATP hydrolysis activity"/>
    <property type="evidence" value="ECO:0007669"/>
    <property type="project" value="InterPro"/>
</dbReference>